<proteinExistence type="predicted"/>
<keyword evidence="1" id="KW-0378">Hydrolase</keyword>
<dbReference type="GO" id="GO:0047617">
    <property type="term" value="F:fatty acyl-CoA hydrolase activity"/>
    <property type="evidence" value="ECO:0007669"/>
    <property type="project" value="TreeGrafter"/>
</dbReference>
<gene>
    <name evidence="1" type="ORF">HNQ61_005358</name>
</gene>
<dbReference type="Pfam" id="PF13279">
    <property type="entry name" value="4HBT_2"/>
    <property type="match status" value="1"/>
</dbReference>
<dbReference type="AlphaFoldDB" id="A0A841H6G9"/>
<reference evidence="1 2" key="1">
    <citation type="submission" date="2020-08" db="EMBL/GenBank/DDBJ databases">
        <title>Genomic Encyclopedia of Type Strains, Phase IV (KMG-IV): sequencing the most valuable type-strain genomes for metagenomic binning, comparative biology and taxonomic classification.</title>
        <authorList>
            <person name="Goeker M."/>
        </authorList>
    </citation>
    <scope>NUCLEOTIDE SEQUENCE [LARGE SCALE GENOMIC DNA]</scope>
    <source>
        <strain evidence="1 2">DSM 29007</strain>
    </source>
</reference>
<keyword evidence="2" id="KW-1185">Reference proteome</keyword>
<dbReference type="Gene3D" id="3.10.129.10">
    <property type="entry name" value="Hotdog Thioesterase"/>
    <property type="match status" value="1"/>
</dbReference>
<protein>
    <submittedName>
        <fullName evidence="1">Acyl-CoA thioester hydrolase</fullName>
        <ecNumber evidence="1">3.1.2.-</ecNumber>
    </submittedName>
</protein>
<dbReference type="InterPro" id="IPR029069">
    <property type="entry name" value="HotDog_dom_sf"/>
</dbReference>
<comment type="caution">
    <text evidence="1">The sequence shown here is derived from an EMBL/GenBank/DDBJ whole genome shotgun (WGS) entry which is preliminary data.</text>
</comment>
<accession>A0A841H6G9</accession>
<dbReference type="Proteomes" id="UP000582837">
    <property type="component" value="Unassembled WGS sequence"/>
</dbReference>
<dbReference type="EMBL" id="JACHIA010000027">
    <property type="protein sequence ID" value="MBB6073687.1"/>
    <property type="molecule type" value="Genomic_DNA"/>
</dbReference>
<dbReference type="EC" id="3.1.2.-" evidence="1"/>
<evidence type="ECO:0000313" key="1">
    <source>
        <dbReference type="EMBL" id="MBB6073687.1"/>
    </source>
</evidence>
<organism evidence="1 2">
    <name type="scientific">Longimicrobium terrae</name>
    <dbReference type="NCBI Taxonomy" id="1639882"/>
    <lineage>
        <taxon>Bacteria</taxon>
        <taxon>Pseudomonadati</taxon>
        <taxon>Gemmatimonadota</taxon>
        <taxon>Longimicrobiia</taxon>
        <taxon>Longimicrobiales</taxon>
        <taxon>Longimicrobiaceae</taxon>
        <taxon>Longimicrobium</taxon>
    </lineage>
</organism>
<sequence length="158" mass="17584">MSNTTASMENDAEALLRAEFPVVVEVPVVWAEMDYFRHVNHAVFFTYFENARIPYLQRIGFRELGEGRMVGPILQSAQARYRRPVTYPDTLVVGARTTELGEDRFTHDYRVVSRGMNDVAAVGGGVLVAYDYASGRKTALPADVRAALLDLEGGRLTP</sequence>
<evidence type="ECO:0000313" key="2">
    <source>
        <dbReference type="Proteomes" id="UP000582837"/>
    </source>
</evidence>
<dbReference type="PANTHER" id="PTHR31793:SF40">
    <property type="entry name" value="ACYL-COA THIOESTER HYDROLASE, YBGC_YBAW FAMILY"/>
    <property type="match status" value="1"/>
</dbReference>
<dbReference type="RefSeq" id="WP_205761575.1">
    <property type="nucleotide sequence ID" value="NZ_JABDTL010000001.1"/>
</dbReference>
<dbReference type="SUPFAM" id="SSF54637">
    <property type="entry name" value="Thioesterase/thiol ester dehydrase-isomerase"/>
    <property type="match status" value="1"/>
</dbReference>
<dbReference type="CDD" id="cd00586">
    <property type="entry name" value="4HBT"/>
    <property type="match status" value="1"/>
</dbReference>
<name>A0A841H6G9_9BACT</name>
<dbReference type="InterPro" id="IPR050563">
    <property type="entry name" value="4-hydroxybenzoyl-CoA_TE"/>
</dbReference>
<dbReference type="PANTHER" id="PTHR31793">
    <property type="entry name" value="4-HYDROXYBENZOYL-COA THIOESTERASE FAMILY MEMBER"/>
    <property type="match status" value="1"/>
</dbReference>